<name>A0A510DSS5_9CREN</name>
<evidence type="ECO:0000313" key="3">
    <source>
        <dbReference type="EMBL" id="BBG25993.1"/>
    </source>
</evidence>
<feature type="transmembrane region" description="Helical" evidence="1">
    <location>
        <begin position="70"/>
        <end position="88"/>
    </location>
</feature>
<accession>A0A510E0G9</accession>
<feature type="transmembrane region" description="Helical" evidence="1">
    <location>
        <begin position="43"/>
        <end position="63"/>
    </location>
</feature>
<dbReference type="Proteomes" id="UP000325030">
    <property type="component" value="Chromosome"/>
</dbReference>
<dbReference type="EMBL" id="AP018930">
    <property type="protein sequence ID" value="BBG25993.1"/>
    <property type="molecule type" value="Genomic_DNA"/>
</dbReference>
<reference evidence="5" key="1">
    <citation type="submission" date="2018-09" db="EMBL/GenBank/DDBJ databases">
        <title>Complete Genome Sequencing of Sulfolobus sp. JCM 16834.</title>
        <authorList>
            <person name="Kato S."/>
            <person name="Itoh T."/>
            <person name="Ohkuma M."/>
        </authorList>
    </citation>
    <scope>NUCLEOTIDE SEQUENCE [LARGE SCALE GENOMIC DNA]</scope>
    <source>
        <strain evidence="5">IC-007</strain>
    </source>
</reference>
<dbReference type="EMBL" id="AP018929">
    <property type="protein sequence ID" value="BBG23243.1"/>
    <property type="molecule type" value="Genomic_DNA"/>
</dbReference>
<evidence type="ECO:0000313" key="5">
    <source>
        <dbReference type="Proteomes" id="UP000325030"/>
    </source>
</evidence>
<dbReference type="KEGG" id="step:IC006_0527"/>
<keyword evidence="1" id="KW-1133">Transmembrane helix</keyword>
<reference evidence="2 4" key="2">
    <citation type="journal article" date="2020" name="Int. J. Syst. Evol. Microbiol.">
        <title>Sulfuracidifex tepidarius gen. nov., sp. nov. and transfer of Sulfolobus metallicus Huber and Stetter 1992 to the genus Sulfuracidifex as Sulfuracidifex metallicus comb. nov.</title>
        <authorList>
            <person name="Itoh T."/>
            <person name="Miura T."/>
            <person name="Sakai H.D."/>
            <person name="Kato S."/>
            <person name="Ohkuma M."/>
            <person name="Takashina T."/>
        </authorList>
    </citation>
    <scope>NUCLEOTIDE SEQUENCE [LARGE SCALE GENOMIC DNA]</scope>
    <source>
        <strain evidence="2 4">IC-006</strain>
        <strain evidence="3">IC-007</strain>
    </source>
</reference>
<gene>
    <name evidence="2" type="ORF">IC006_0527</name>
    <name evidence="3" type="ORF">IC007_0498</name>
</gene>
<feature type="transmembrane region" description="Helical" evidence="1">
    <location>
        <begin position="126"/>
        <end position="150"/>
    </location>
</feature>
<evidence type="ECO:0000256" key="1">
    <source>
        <dbReference type="SAM" id="Phobius"/>
    </source>
</evidence>
<evidence type="ECO:0000313" key="4">
    <source>
        <dbReference type="Proteomes" id="UP000322983"/>
    </source>
</evidence>
<dbReference type="AlphaFoldDB" id="A0A510DSS5"/>
<organism evidence="2 4">
    <name type="scientific">Sulfuracidifex tepidarius</name>
    <dbReference type="NCBI Taxonomy" id="1294262"/>
    <lineage>
        <taxon>Archaea</taxon>
        <taxon>Thermoproteota</taxon>
        <taxon>Thermoprotei</taxon>
        <taxon>Sulfolobales</taxon>
        <taxon>Sulfolobaceae</taxon>
        <taxon>Sulfuracidifex</taxon>
    </lineage>
</organism>
<feature type="transmembrane region" description="Helical" evidence="1">
    <location>
        <begin position="7"/>
        <end position="23"/>
    </location>
</feature>
<sequence length="154" mass="17705">MTVSIRLFSLLYITFFLVKYFYLDVSSFLTTTSLYTPSFFLYTYYNFTFSSLVFTAILVAILISLRRFEVTFMALAYVIFQVLFLLYPNVIFLLASYLSVTAIYLILASISTGLSRYTWAISSLAFPLSFLNGYFQLLLIPSVIGAFFSYRTST</sequence>
<accession>A0A510DSS5</accession>
<dbReference type="Proteomes" id="UP000322983">
    <property type="component" value="Chromosome"/>
</dbReference>
<keyword evidence="4" id="KW-1185">Reference proteome</keyword>
<proteinExistence type="predicted"/>
<evidence type="ECO:0000313" key="2">
    <source>
        <dbReference type="EMBL" id="BBG23243.1"/>
    </source>
</evidence>
<keyword evidence="1" id="KW-0812">Transmembrane</keyword>
<feature type="transmembrane region" description="Helical" evidence="1">
    <location>
        <begin position="94"/>
        <end position="114"/>
    </location>
</feature>
<keyword evidence="1" id="KW-0472">Membrane</keyword>
<protein>
    <submittedName>
        <fullName evidence="2">Uncharacterized protein</fullName>
    </submittedName>
</protein>